<name>A0ACD3AEP4_9AGAR</name>
<dbReference type="EMBL" id="ML208499">
    <property type="protein sequence ID" value="TFK63890.1"/>
    <property type="molecule type" value="Genomic_DNA"/>
</dbReference>
<keyword evidence="2" id="KW-1185">Reference proteome</keyword>
<reference evidence="1 2" key="1">
    <citation type="journal article" date="2019" name="Nat. Ecol. Evol.">
        <title>Megaphylogeny resolves global patterns of mushroom evolution.</title>
        <authorList>
            <person name="Varga T."/>
            <person name="Krizsan K."/>
            <person name="Foldi C."/>
            <person name="Dima B."/>
            <person name="Sanchez-Garcia M."/>
            <person name="Sanchez-Ramirez S."/>
            <person name="Szollosi G.J."/>
            <person name="Szarkandi J.G."/>
            <person name="Papp V."/>
            <person name="Albert L."/>
            <person name="Andreopoulos W."/>
            <person name="Angelini C."/>
            <person name="Antonin V."/>
            <person name="Barry K.W."/>
            <person name="Bougher N.L."/>
            <person name="Buchanan P."/>
            <person name="Buyck B."/>
            <person name="Bense V."/>
            <person name="Catcheside P."/>
            <person name="Chovatia M."/>
            <person name="Cooper J."/>
            <person name="Damon W."/>
            <person name="Desjardin D."/>
            <person name="Finy P."/>
            <person name="Geml J."/>
            <person name="Haridas S."/>
            <person name="Hughes K."/>
            <person name="Justo A."/>
            <person name="Karasinski D."/>
            <person name="Kautmanova I."/>
            <person name="Kiss B."/>
            <person name="Kocsube S."/>
            <person name="Kotiranta H."/>
            <person name="LaButti K.M."/>
            <person name="Lechner B.E."/>
            <person name="Liimatainen K."/>
            <person name="Lipzen A."/>
            <person name="Lukacs Z."/>
            <person name="Mihaltcheva S."/>
            <person name="Morgado L.N."/>
            <person name="Niskanen T."/>
            <person name="Noordeloos M.E."/>
            <person name="Ohm R.A."/>
            <person name="Ortiz-Santana B."/>
            <person name="Ovrebo C."/>
            <person name="Racz N."/>
            <person name="Riley R."/>
            <person name="Savchenko A."/>
            <person name="Shiryaev A."/>
            <person name="Soop K."/>
            <person name="Spirin V."/>
            <person name="Szebenyi C."/>
            <person name="Tomsovsky M."/>
            <person name="Tulloss R.E."/>
            <person name="Uehling J."/>
            <person name="Grigoriev I.V."/>
            <person name="Vagvolgyi C."/>
            <person name="Papp T."/>
            <person name="Martin F.M."/>
            <person name="Miettinen O."/>
            <person name="Hibbett D.S."/>
            <person name="Nagy L.G."/>
        </authorList>
    </citation>
    <scope>NUCLEOTIDE SEQUENCE [LARGE SCALE GENOMIC DNA]</scope>
    <source>
        <strain evidence="1 2">NL-1719</strain>
    </source>
</reference>
<accession>A0ACD3AEP4</accession>
<organism evidence="1 2">
    <name type="scientific">Pluteus cervinus</name>
    <dbReference type="NCBI Taxonomy" id="181527"/>
    <lineage>
        <taxon>Eukaryota</taxon>
        <taxon>Fungi</taxon>
        <taxon>Dikarya</taxon>
        <taxon>Basidiomycota</taxon>
        <taxon>Agaricomycotina</taxon>
        <taxon>Agaricomycetes</taxon>
        <taxon>Agaricomycetidae</taxon>
        <taxon>Agaricales</taxon>
        <taxon>Pluteineae</taxon>
        <taxon>Pluteaceae</taxon>
        <taxon>Pluteus</taxon>
    </lineage>
</organism>
<sequence length="137" mass="15367">MTSPTRESVVLYNLTLAYEVNIWIVIFLPFNFLVICTVFTVSRRPLHNTDACLYISMTATTDEWENDSLVLSMHCPVIGICGLTNLSTSHLFFDCTFPDRSSSPVSAPTATRTDVFGHFLPAFSHHTSLFLWICVGI</sequence>
<protein>
    <submittedName>
        <fullName evidence="1">Uncharacterized protein</fullName>
    </submittedName>
</protein>
<proteinExistence type="predicted"/>
<evidence type="ECO:0000313" key="1">
    <source>
        <dbReference type="EMBL" id="TFK63890.1"/>
    </source>
</evidence>
<evidence type="ECO:0000313" key="2">
    <source>
        <dbReference type="Proteomes" id="UP000308600"/>
    </source>
</evidence>
<dbReference type="Proteomes" id="UP000308600">
    <property type="component" value="Unassembled WGS sequence"/>
</dbReference>
<gene>
    <name evidence="1" type="ORF">BDN72DRAFT_298244</name>
</gene>